<reference evidence="3" key="1">
    <citation type="submission" date="2010-03" db="EMBL/GenBank/DDBJ databases">
        <title>The genome sequence of Ruminococcus sp. 18P13.</title>
        <authorList>
            <consortium name="metaHIT consortium -- http://www.metahit.eu/"/>
            <person name="Pajon A."/>
            <person name="Turner K."/>
            <person name="Parkhill J."/>
            <person name="Bernalier A."/>
        </authorList>
    </citation>
    <scope>NUCLEOTIDE SEQUENCE [LARGE SCALE GENOMIC DNA]</scope>
    <source>
        <strain evidence="3">Type strain: 18P13</strain>
    </source>
</reference>
<feature type="transmembrane region" description="Helical" evidence="1">
    <location>
        <begin position="6"/>
        <end position="28"/>
    </location>
</feature>
<sequence length="271" mass="31629">MAIFKILAFSSMMMYNIYIIIVHTSWIIMTDMQPKKMIILDILDILRKHTDEDHRLSQQQIQNLMESEYGMKVDRKTVRRNLSKLIEFGFPIKYRGCDFENDVIVRNSKNGEEAILTDWYYVHEFMNGELRLLIDSVLLTDGLSKKDRLSMIRRLEGLSSKYFRSEISKIDMDIYGKVLNKEILMTLENIGSAIADGKQISFHYCDCGLDGKLKFRLDSSGKKKQYTVNPYQVISQNGHSYLIGNLPKYDDLTHFRIDRIKDCQVIDVPAK</sequence>
<dbReference type="PROSITE" id="PS52050">
    <property type="entry name" value="WYL"/>
    <property type="match status" value="1"/>
</dbReference>
<name>D4LC77_RUMC1</name>
<dbReference type="STRING" id="213810.RUM_10670"/>
<keyword evidence="1" id="KW-0812">Transmembrane</keyword>
<organism evidence="3 4">
    <name type="scientific">Ruminococcus champanellensis (strain DSM 18848 / JCM 17042 / KCTC 15320 / 18P13)</name>
    <dbReference type="NCBI Taxonomy" id="213810"/>
    <lineage>
        <taxon>Bacteria</taxon>
        <taxon>Bacillati</taxon>
        <taxon>Bacillota</taxon>
        <taxon>Clostridia</taxon>
        <taxon>Eubacteriales</taxon>
        <taxon>Oscillospiraceae</taxon>
        <taxon>Ruminococcus</taxon>
    </lineage>
</organism>
<dbReference type="KEGG" id="rch:RUM_10670"/>
<reference evidence="3" key="2">
    <citation type="submission" date="2010-03" db="EMBL/GenBank/DDBJ databases">
        <authorList>
            <person name="Pajon A."/>
        </authorList>
    </citation>
    <scope>NUCLEOTIDE SEQUENCE</scope>
    <source>
        <strain evidence="3">Type strain: 18P13</strain>
    </source>
</reference>
<gene>
    <name evidence="3" type="ordered locus">RUM_10670</name>
</gene>
<dbReference type="InterPro" id="IPR026881">
    <property type="entry name" value="WYL_dom"/>
</dbReference>
<dbReference type="AlphaFoldDB" id="D4LC77"/>
<dbReference type="BioCyc" id="RCHA213810:RUM_RS05120-MONOMER"/>
<protein>
    <submittedName>
        <fullName evidence="3">Predicted transcriptional regulator</fullName>
    </submittedName>
</protein>
<dbReference type="PATRIC" id="fig|213810.4.peg.967"/>
<feature type="domain" description="WYL" evidence="2">
    <location>
        <begin position="186"/>
        <end position="265"/>
    </location>
</feature>
<keyword evidence="4" id="KW-1185">Reference proteome</keyword>
<dbReference type="HOGENOM" id="CLU_1026318_0_0_9"/>
<dbReference type="EMBL" id="FP929052">
    <property type="protein sequence ID" value="CBL17222.1"/>
    <property type="molecule type" value="Genomic_DNA"/>
</dbReference>
<dbReference type="Pfam" id="PF13280">
    <property type="entry name" value="WYL"/>
    <property type="match status" value="1"/>
</dbReference>
<keyword evidence="1" id="KW-1133">Transmembrane helix</keyword>
<keyword evidence="1" id="KW-0472">Membrane</keyword>
<evidence type="ECO:0000259" key="2">
    <source>
        <dbReference type="Pfam" id="PF13280"/>
    </source>
</evidence>
<evidence type="ECO:0000256" key="1">
    <source>
        <dbReference type="SAM" id="Phobius"/>
    </source>
</evidence>
<proteinExistence type="predicted"/>
<dbReference type="Proteomes" id="UP000007054">
    <property type="component" value="Chromosome"/>
</dbReference>
<evidence type="ECO:0000313" key="3">
    <source>
        <dbReference type="EMBL" id="CBL17222.1"/>
    </source>
</evidence>
<evidence type="ECO:0000313" key="4">
    <source>
        <dbReference type="Proteomes" id="UP000007054"/>
    </source>
</evidence>
<accession>D4LC77</accession>